<dbReference type="EMBL" id="JBHLYW010000007">
    <property type="protein sequence ID" value="MFC0077033.1"/>
    <property type="molecule type" value="Genomic_DNA"/>
</dbReference>
<gene>
    <name evidence="1" type="ORF">ACFFLS_08275</name>
</gene>
<dbReference type="Proteomes" id="UP001589734">
    <property type="component" value="Unassembled WGS sequence"/>
</dbReference>
<organism evidence="1 2">
    <name type="scientific">Flavobacterium procerum</name>
    <dbReference type="NCBI Taxonomy" id="1455569"/>
    <lineage>
        <taxon>Bacteria</taxon>
        <taxon>Pseudomonadati</taxon>
        <taxon>Bacteroidota</taxon>
        <taxon>Flavobacteriia</taxon>
        <taxon>Flavobacteriales</taxon>
        <taxon>Flavobacteriaceae</taxon>
        <taxon>Flavobacterium</taxon>
    </lineage>
</organism>
<sequence>MKKFTYLLLFALMLNGCDDGDLTVDRIDFESANPQNCTLNENLIYKLKDQEALLLQLVENAGIIEDDSTYTYNIDPGGKGNYRVVYRAYDGTVATDNICGTIPPSTPKVSEEWLATSGVINITSKQKTSAIATDGSTKIEGYNHSINFTNIQFLLPSGKTQTYETYPFGNLTSTLSIPASLVFATPQTAYKCPNLDRVYNYTASFFIMIDNIEPDLLKNEVTPLDSPRRRPVGTTTNRVVYRTIKQDTGSFTSSYFCGGATFPTLPGIDLDFTAEIGVDGMIEVATEEVAGVFYHTIILKAVKMKKGNSSFSLPSTFLLGKFSPS</sequence>
<comment type="caution">
    <text evidence="1">The sequence shown here is derived from an EMBL/GenBank/DDBJ whole genome shotgun (WGS) entry which is preliminary data.</text>
</comment>
<protein>
    <submittedName>
        <fullName evidence="1">Uncharacterized protein</fullName>
    </submittedName>
</protein>
<name>A0ABV6BNK2_9FLAO</name>
<evidence type="ECO:0000313" key="2">
    <source>
        <dbReference type="Proteomes" id="UP001589734"/>
    </source>
</evidence>
<accession>A0ABV6BNK2</accession>
<keyword evidence="2" id="KW-1185">Reference proteome</keyword>
<reference evidence="1 2" key="1">
    <citation type="submission" date="2024-09" db="EMBL/GenBank/DDBJ databases">
        <authorList>
            <person name="Sun Q."/>
            <person name="Mori K."/>
        </authorList>
    </citation>
    <scope>NUCLEOTIDE SEQUENCE [LARGE SCALE GENOMIC DNA]</scope>
    <source>
        <strain evidence="1 2">CGMCC 1.12926</strain>
    </source>
</reference>
<proteinExistence type="predicted"/>
<evidence type="ECO:0000313" key="1">
    <source>
        <dbReference type="EMBL" id="MFC0077033.1"/>
    </source>
</evidence>
<dbReference type="RefSeq" id="WP_379686063.1">
    <property type="nucleotide sequence ID" value="NZ_JBHLYW010000007.1"/>
</dbReference>